<evidence type="ECO:0000256" key="3">
    <source>
        <dbReference type="ARBA" id="ARBA00022475"/>
    </source>
</evidence>
<keyword evidence="3" id="KW-1003">Cell membrane</keyword>
<evidence type="ECO:0000313" key="10">
    <source>
        <dbReference type="EMBL" id="WAU05499.1"/>
    </source>
</evidence>
<dbReference type="PANTHER" id="PTHR23517:SF2">
    <property type="entry name" value="MULTIDRUG RESISTANCE PROTEIN MDTH"/>
    <property type="match status" value="1"/>
</dbReference>
<evidence type="ECO:0000259" key="8">
    <source>
        <dbReference type="PROSITE" id="PS50850"/>
    </source>
</evidence>
<dbReference type="EMBL" id="CP114203">
    <property type="protein sequence ID" value="WAU05499.1"/>
    <property type="molecule type" value="Genomic_DNA"/>
</dbReference>
<feature type="transmembrane region" description="Helical" evidence="7">
    <location>
        <begin position="342"/>
        <end position="363"/>
    </location>
</feature>
<gene>
    <name evidence="9" type="ORF">Sliba_35190</name>
    <name evidence="10" type="ORF">STRNI_003877</name>
</gene>
<dbReference type="AlphaFoldDB" id="A0A640TLF3"/>
<dbReference type="Pfam" id="PF07690">
    <property type="entry name" value="MFS_1"/>
    <property type="match status" value="1"/>
</dbReference>
<feature type="transmembrane region" description="Helical" evidence="7">
    <location>
        <begin position="375"/>
        <end position="398"/>
    </location>
</feature>
<dbReference type="GO" id="GO:0022857">
    <property type="term" value="F:transmembrane transporter activity"/>
    <property type="evidence" value="ECO:0007669"/>
    <property type="project" value="InterPro"/>
</dbReference>
<feature type="transmembrane region" description="Helical" evidence="7">
    <location>
        <begin position="220"/>
        <end position="237"/>
    </location>
</feature>
<dbReference type="InterPro" id="IPR050171">
    <property type="entry name" value="MFS_Transporters"/>
</dbReference>
<evidence type="ECO:0000256" key="4">
    <source>
        <dbReference type="ARBA" id="ARBA00022692"/>
    </source>
</evidence>
<dbReference type="SUPFAM" id="SSF103473">
    <property type="entry name" value="MFS general substrate transporter"/>
    <property type="match status" value="1"/>
</dbReference>
<feature type="transmembrane region" description="Helical" evidence="7">
    <location>
        <begin position="249"/>
        <end position="270"/>
    </location>
</feature>
<organism evidence="9 11">
    <name type="scientific">Streptomyces nigrescens</name>
    <dbReference type="NCBI Taxonomy" id="1920"/>
    <lineage>
        <taxon>Bacteria</taxon>
        <taxon>Bacillati</taxon>
        <taxon>Actinomycetota</taxon>
        <taxon>Actinomycetes</taxon>
        <taxon>Kitasatosporales</taxon>
        <taxon>Streptomycetaceae</taxon>
        <taxon>Streptomyces</taxon>
    </lineage>
</organism>
<feature type="transmembrane region" description="Helical" evidence="7">
    <location>
        <begin position="102"/>
        <end position="121"/>
    </location>
</feature>
<dbReference type="InterPro" id="IPR011701">
    <property type="entry name" value="MFS"/>
</dbReference>
<reference evidence="10 12" key="2">
    <citation type="submission" date="2022-12" db="EMBL/GenBank/DDBJ databases">
        <authorList>
            <person name="Ruckert C."/>
            <person name="Busche T."/>
            <person name="Kalinowski J."/>
            <person name="Wittmann C."/>
        </authorList>
    </citation>
    <scope>NUCLEOTIDE SEQUENCE [LARGE SCALE GENOMIC DNA]</scope>
    <source>
        <strain evidence="10 12">DSM 40276</strain>
    </source>
</reference>
<keyword evidence="4 7" id="KW-0812">Transmembrane</keyword>
<dbReference type="GO" id="GO:0005886">
    <property type="term" value="C:plasma membrane"/>
    <property type="evidence" value="ECO:0007669"/>
    <property type="project" value="UniProtKB-SubCell"/>
</dbReference>
<keyword evidence="6 7" id="KW-0472">Membrane</keyword>
<proteinExistence type="predicted"/>
<feature type="domain" description="Major facilitator superfamily (MFS) profile" evidence="8">
    <location>
        <begin position="13"/>
        <end position="402"/>
    </location>
</feature>
<evidence type="ECO:0000256" key="6">
    <source>
        <dbReference type="ARBA" id="ARBA00023136"/>
    </source>
</evidence>
<evidence type="ECO:0000256" key="2">
    <source>
        <dbReference type="ARBA" id="ARBA00022448"/>
    </source>
</evidence>
<dbReference type="GeneID" id="301333046"/>
<feature type="transmembrane region" description="Helical" evidence="7">
    <location>
        <begin position="12"/>
        <end position="36"/>
    </location>
</feature>
<dbReference type="Proteomes" id="UP000429552">
    <property type="component" value="Unassembled WGS sequence"/>
</dbReference>
<dbReference type="PANTHER" id="PTHR23517">
    <property type="entry name" value="RESISTANCE PROTEIN MDTM, PUTATIVE-RELATED-RELATED"/>
    <property type="match status" value="1"/>
</dbReference>
<dbReference type="Gene3D" id="1.20.1250.20">
    <property type="entry name" value="MFS general substrate transporter like domains"/>
    <property type="match status" value="1"/>
</dbReference>
<feature type="transmembrane region" description="Helical" evidence="7">
    <location>
        <begin position="169"/>
        <end position="188"/>
    </location>
</feature>
<sequence>MITTLRTAGRTPGCLLLLSGNFAVAFGSNLVLPYLAVFLTREEHLSPAVVAVAITVKFWSQQGLTLLGGWIADRLGAVGAMCGGLLVRALSYLLLLAASGPVPVVAACALLGFGGAVYVPASKSALVQLLGTSEQLRTVFALRSTANNAGNALGPLAGSLLLLLADARISFVVTSAVFMVLAVVLLRLRALPAVGRKTETSATEDSPAAPGHRPKGSRKLAWIMLCAFAFGFCYIQLEYALPVFTGSVQSSSFVGVLFAVNAVAVVLLQVPLNRSVSRVRSGALVISGALLLMATGFAAASLGTMPGLVVCILLFSVGEVLIDPCIDSEVAASVPAQHRGTAFGFIGTSIAVGGAAANALAALLSSDHGAVSHQFWLLLAAVSAGFAALVHTTSLFTSPGPAASAKSR</sequence>
<dbReference type="PROSITE" id="PS50850">
    <property type="entry name" value="MFS"/>
    <property type="match status" value="1"/>
</dbReference>
<protein>
    <submittedName>
        <fullName evidence="10">MFS transporter</fullName>
    </submittedName>
</protein>
<dbReference type="InterPro" id="IPR020846">
    <property type="entry name" value="MFS_dom"/>
</dbReference>
<comment type="subcellular location">
    <subcellularLocation>
        <location evidence="1">Cell membrane</location>
        <topology evidence="1">Multi-pass membrane protein</topology>
    </subcellularLocation>
</comment>
<dbReference type="RefSeq" id="WP_159487028.1">
    <property type="nucleotide sequence ID" value="NZ_BLIP01000001.1"/>
</dbReference>
<evidence type="ECO:0000313" key="12">
    <source>
        <dbReference type="Proteomes" id="UP001210169"/>
    </source>
</evidence>
<keyword evidence="2" id="KW-0813">Transport</keyword>
<feature type="transmembrane region" description="Helical" evidence="7">
    <location>
        <begin position="282"/>
        <end position="299"/>
    </location>
</feature>
<keyword evidence="12" id="KW-1185">Reference proteome</keyword>
<evidence type="ECO:0000256" key="1">
    <source>
        <dbReference type="ARBA" id="ARBA00004651"/>
    </source>
</evidence>
<dbReference type="InterPro" id="IPR036259">
    <property type="entry name" value="MFS_trans_sf"/>
</dbReference>
<dbReference type="Proteomes" id="UP001210169">
    <property type="component" value="Chromosome"/>
</dbReference>
<accession>A0A640TLF3</accession>
<evidence type="ECO:0000313" key="11">
    <source>
        <dbReference type="Proteomes" id="UP000429552"/>
    </source>
</evidence>
<keyword evidence="5 7" id="KW-1133">Transmembrane helix</keyword>
<evidence type="ECO:0000313" key="9">
    <source>
        <dbReference type="EMBL" id="GFE23066.1"/>
    </source>
</evidence>
<reference evidence="9 11" key="1">
    <citation type="submission" date="2019-12" db="EMBL/GenBank/DDBJ databases">
        <title>Whole genome shotgun sequence of Streptomyces libani subsp. libani NBRC 13452.</title>
        <authorList>
            <person name="Ichikawa N."/>
            <person name="Kimura A."/>
            <person name="Kitahashi Y."/>
            <person name="Komaki H."/>
            <person name="Tamura T."/>
        </authorList>
    </citation>
    <scope>NUCLEOTIDE SEQUENCE [LARGE SCALE GENOMIC DNA]</scope>
    <source>
        <strain evidence="9 11">NBRC 13452</strain>
    </source>
</reference>
<evidence type="ECO:0000256" key="7">
    <source>
        <dbReference type="SAM" id="Phobius"/>
    </source>
</evidence>
<evidence type="ECO:0000256" key="5">
    <source>
        <dbReference type="ARBA" id="ARBA00022989"/>
    </source>
</evidence>
<dbReference type="EMBL" id="BLIP01000001">
    <property type="protein sequence ID" value="GFE23066.1"/>
    <property type="molecule type" value="Genomic_DNA"/>
</dbReference>
<name>A0A640TLF3_STRNI</name>